<accession>A0A0K8J5V0</accession>
<dbReference type="Gene3D" id="3.40.50.2000">
    <property type="entry name" value="Glycogen Phosphorylase B"/>
    <property type="match status" value="2"/>
</dbReference>
<dbReference type="OrthoDB" id="2022569at2"/>
<keyword evidence="2" id="KW-1185">Reference proteome</keyword>
<dbReference type="KEGG" id="hsd:SD1D_1299"/>
<evidence type="ECO:0000313" key="1">
    <source>
        <dbReference type="EMBL" id="CUH92845.1"/>
    </source>
</evidence>
<protein>
    <recommendedName>
        <fullName evidence="3">Glycosyltransferase family 4 protein</fullName>
    </recommendedName>
</protein>
<organism evidence="1 2">
    <name type="scientific">Herbinix luporum</name>
    <dbReference type="NCBI Taxonomy" id="1679721"/>
    <lineage>
        <taxon>Bacteria</taxon>
        <taxon>Bacillati</taxon>
        <taxon>Bacillota</taxon>
        <taxon>Clostridia</taxon>
        <taxon>Lachnospirales</taxon>
        <taxon>Lachnospiraceae</taxon>
        <taxon>Herbinix</taxon>
    </lineage>
</organism>
<evidence type="ECO:0008006" key="3">
    <source>
        <dbReference type="Google" id="ProtNLM"/>
    </source>
</evidence>
<dbReference type="RefSeq" id="WP_058258180.1">
    <property type="nucleotide sequence ID" value="NZ_LN879430.1"/>
</dbReference>
<name>A0A0K8J5V0_9FIRM</name>
<gene>
    <name evidence="1" type="ORF">SD1D_1299</name>
</gene>
<dbReference type="Proteomes" id="UP000196053">
    <property type="component" value="Chromosome I"/>
</dbReference>
<reference evidence="2" key="1">
    <citation type="submission" date="2015-09" db="EMBL/GenBank/DDBJ databases">
        <authorList>
            <person name="Wibberg D."/>
        </authorList>
    </citation>
    <scope>NUCLEOTIDE SEQUENCE [LARGE SCALE GENOMIC DNA]</scope>
    <source>
        <strain evidence="2">SD1D</strain>
    </source>
</reference>
<dbReference type="SUPFAM" id="SSF53756">
    <property type="entry name" value="UDP-Glycosyltransferase/glycogen phosphorylase"/>
    <property type="match status" value="1"/>
</dbReference>
<dbReference type="EMBL" id="LN879430">
    <property type="protein sequence ID" value="CUH92845.1"/>
    <property type="molecule type" value="Genomic_DNA"/>
</dbReference>
<dbReference type="AlphaFoldDB" id="A0A0K8J5V0"/>
<evidence type="ECO:0000313" key="2">
    <source>
        <dbReference type="Proteomes" id="UP000196053"/>
    </source>
</evidence>
<proteinExistence type="predicted"/>
<sequence>MRVLVVSCSPWKKNNNIGNTYTNIFQGIDNIEVAHICCGGGSPDSDFVKYHLHISEKKILKNLINPKHKCCQLFSSETGIKQVSLNRNKIYDFIRTHRFWLFFFLRDFAWIFKNWICDDLKKFVDDFKPDLIFAQFLDRSYLNQMLFFLKDYTKVPLVVYGWDDVYTLKQFSLSPIFWINRITQRKKLRKISQLSSLMYVISEKQKEEYSKAFGRNCKILYKGFDFKEEPKYESNNLPLKLVFSGNIGTKRYKTLALIASALHEINKDKIRAVLYIYTSTPYSNKMKAMLNYPKSVRRMNFVSSEELAIILQEADILIHAESFDFKEKLKVRLSFSTKLVDYFYSGRCIFAVGSRNLASIDYLSKNQAAVIAYKKSEIERKLNLLINSSSLRNKYALRAWQCGQKNHQIKMIQNTLQNDLMNLLHEK</sequence>